<gene>
    <name evidence="2" type="ORF">UFOVP770_37</name>
</gene>
<keyword evidence="1" id="KW-0812">Transmembrane</keyword>
<dbReference type="EMBL" id="LR796715">
    <property type="protein sequence ID" value="CAB4161271.1"/>
    <property type="molecule type" value="Genomic_DNA"/>
</dbReference>
<name>A0A6J5NVE6_9CAUD</name>
<proteinExistence type="predicted"/>
<evidence type="ECO:0000256" key="1">
    <source>
        <dbReference type="SAM" id="Phobius"/>
    </source>
</evidence>
<sequence>MSIKTMIVIAIAFWAYVWLCLQIMGKLAGAI</sequence>
<protein>
    <submittedName>
        <fullName evidence="2">Uncharacterized protein</fullName>
    </submittedName>
</protein>
<accession>A0A6J5NVE6</accession>
<organism evidence="2">
    <name type="scientific">uncultured Caudovirales phage</name>
    <dbReference type="NCBI Taxonomy" id="2100421"/>
    <lineage>
        <taxon>Viruses</taxon>
        <taxon>Duplodnaviria</taxon>
        <taxon>Heunggongvirae</taxon>
        <taxon>Uroviricota</taxon>
        <taxon>Caudoviricetes</taxon>
        <taxon>Peduoviridae</taxon>
        <taxon>Maltschvirus</taxon>
        <taxon>Maltschvirus maltsch</taxon>
    </lineage>
</organism>
<evidence type="ECO:0000313" key="2">
    <source>
        <dbReference type="EMBL" id="CAB4161271.1"/>
    </source>
</evidence>
<reference evidence="2" key="1">
    <citation type="submission" date="2020-04" db="EMBL/GenBank/DDBJ databases">
        <authorList>
            <person name="Chiriac C."/>
            <person name="Salcher M."/>
            <person name="Ghai R."/>
            <person name="Kavagutti S V."/>
        </authorList>
    </citation>
    <scope>NUCLEOTIDE SEQUENCE</scope>
</reference>
<feature type="transmembrane region" description="Helical" evidence="1">
    <location>
        <begin position="6"/>
        <end position="25"/>
    </location>
</feature>
<keyword evidence="1" id="KW-1133">Transmembrane helix</keyword>
<keyword evidence="1" id="KW-0472">Membrane</keyword>